<evidence type="ECO:0000256" key="2">
    <source>
        <dbReference type="ARBA" id="ARBA00010447"/>
    </source>
</evidence>
<dbReference type="PROSITE" id="PS00595">
    <property type="entry name" value="AA_TRANSFER_CLASS_5"/>
    <property type="match status" value="1"/>
</dbReference>
<dbReference type="InterPro" id="IPR010969">
    <property type="entry name" value="Cys_dSase-rel_unknwn_funct"/>
</dbReference>
<dbReference type="GO" id="GO:0031071">
    <property type="term" value="F:cysteine desulfurase activity"/>
    <property type="evidence" value="ECO:0007669"/>
    <property type="project" value="UniProtKB-EC"/>
</dbReference>
<dbReference type="EC" id="2.8.1.7" evidence="3"/>
<keyword evidence="10" id="KW-1185">Reference proteome</keyword>
<dbReference type="Proteomes" id="UP000199006">
    <property type="component" value="Unassembled WGS sequence"/>
</dbReference>
<gene>
    <name evidence="9" type="ORF">SAMN02983006_00471</name>
</gene>
<dbReference type="InterPro" id="IPR015424">
    <property type="entry name" value="PyrdxlP-dep_Trfase"/>
</dbReference>
<accession>A0A1I4FSF1</accession>
<dbReference type="GO" id="GO:0030170">
    <property type="term" value="F:pyridoxal phosphate binding"/>
    <property type="evidence" value="ECO:0007669"/>
    <property type="project" value="InterPro"/>
</dbReference>
<dbReference type="RefSeq" id="WP_089859020.1">
    <property type="nucleotide sequence ID" value="NZ_FOTI01000003.1"/>
</dbReference>
<dbReference type="InterPro" id="IPR010970">
    <property type="entry name" value="Cys_dSase_SufS"/>
</dbReference>
<evidence type="ECO:0000256" key="5">
    <source>
        <dbReference type="ARBA" id="ARBA00022898"/>
    </source>
</evidence>
<dbReference type="STRING" id="29563.SAMN02983006_00471"/>
<sequence length="390" mass="43004">MIYVNNSATTWPKPENVYQQVNEFFRNSALNPGRSGTSSLGISPVERKIFKVRKQLADLIGTKNYAQIIFTSGATHSLNIALKGILKQGDHVITTCLEHNSVLRPLKKLEKDRDIKITVISFDQQGYISPTTIEKAITERTRLIVTTHASNVIGTLVDLKKIGQLARQHSLIYLVDAAQSAGVFELDVKEMGIDLLALAGHKSLYGPAGIGALYVNPELELDTLIEGGTGTNSLSVEQPLAMPDKYESGTLNNLGIVGLGAGLEFINQIGMEKIREHELDLVKQLLEGLQKINGIKVYGPAVDKLRAPVVSLELTGMSAAELGHLLENKFEIRVRSGLHCAPLLHRALGTEERGLVRISFSYFNTKKEVEFILQSLAELAFRLERRQENE</sequence>
<keyword evidence="5" id="KW-0663">Pyridoxal phosphate</keyword>
<comment type="similarity">
    <text evidence="2">Belongs to the class-V pyridoxal-phosphate-dependent aminotransferase family. Csd subfamily.</text>
</comment>
<dbReference type="PIRSF" id="PIRSF005572">
    <property type="entry name" value="NifS"/>
    <property type="match status" value="1"/>
</dbReference>
<evidence type="ECO:0000256" key="6">
    <source>
        <dbReference type="ARBA" id="ARBA00050776"/>
    </source>
</evidence>
<evidence type="ECO:0000313" key="9">
    <source>
        <dbReference type="EMBL" id="SFL19726.1"/>
    </source>
</evidence>
<organism evidence="9 10">
    <name type="scientific">Halanaerobium salsuginis</name>
    <dbReference type="NCBI Taxonomy" id="29563"/>
    <lineage>
        <taxon>Bacteria</taxon>
        <taxon>Bacillati</taxon>
        <taxon>Bacillota</taxon>
        <taxon>Clostridia</taxon>
        <taxon>Halanaerobiales</taxon>
        <taxon>Halanaerobiaceae</taxon>
        <taxon>Halanaerobium</taxon>
    </lineage>
</organism>
<dbReference type="InterPro" id="IPR015421">
    <property type="entry name" value="PyrdxlP-dep_Trfase_major"/>
</dbReference>
<dbReference type="InterPro" id="IPR000192">
    <property type="entry name" value="Aminotrans_V_dom"/>
</dbReference>
<dbReference type="NCBIfam" id="TIGR01977">
    <property type="entry name" value="am_tr_V_EF2568"/>
    <property type="match status" value="1"/>
</dbReference>
<dbReference type="InterPro" id="IPR016454">
    <property type="entry name" value="Cysteine_dSase"/>
</dbReference>
<dbReference type="Gene3D" id="3.40.640.10">
    <property type="entry name" value="Type I PLP-dependent aspartate aminotransferase-like (Major domain)"/>
    <property type="match status" value="1"/>
</dbReference>
<evidence type="ECO:0000313" key="10">
    <source>
        <dbReference type="Proteomes" id="UP000199006"/>
    </source>
</evidence>
<dbReference type="Pfam" id="PF00266">
    <property type="entry name" value="Aminotran_5"/>
    <property type="match status" value="1"/>
</dbReference>
<reference evidence="9 10" key="1">
    <citation type="submission" date="2016-10" db="EMBL/GenBank/DDBJ databases">
        <authorList>
            <person name="de Groot N.N."/>
        </authorList>
    </citation>
    <scope>NUCLEOTIDE SEQUENCE [LARGE SCALE GENOMIC DNA]</scope>
    <source>
        <strain evidence="9 10">ATCC 51327</strain>
    </source>
</reference>
<dbReference type="InterPro" id="IPR020578">
    <property type="entry name" value="Aminotrans_V_PyrdxlP_BS"/>
</dbReference>
<evidence type="ECO:0000256" key="3">
    <source>
        <dbReference type="ARBA" id="ARBA00012239"/>
    </source>
</evidence>
<dbReference type="GO" id="GO:0006534">
    <property type="term" value="P:cysteine metabolic process"/>
    <property type="evidence" value="ECO:0007669"/>
    <property type="project" value="InterPro"/>
</dbReference>
<name>A0A1I4FSF1_9FIRM</name>
<comment type="catalytic activity">
    <reaction evidence="6">
        <text>(sulfur carrier)-H + L-cysteine = (sulfur carrier)-SH + L-alanine</text>
        <dbReference type="Rhea" id="RHEA:43892"/>
        <dbReference type="Rhea" id="RHEA-COMP:14737"/>
        <dbReference type="Rhea" id="RHEA-COMP:14739"/>
        <dbReference type="ChEBI" id="CHEBI:29917"/>
        <dbReference type="ChEBI" id="CHEBI:35235"/>
        <dbReference type="ChEBI" id="CHEBI:57972"/>
        <dbReference type="ChEBI" id="CHEBI:64428"/>
        <dbReference type="EC" id="2.8.1.7"/>
    </reaction>
</comment>
<dbReference type="PANTHER" id="PTHR43586">
    <property type="entry name" value="CYSTEINE DESULFURASE"/>
    <property type="match status" value="1"/>
</dbReference>
<dbReference type="InterPro" id="IPR015422">
    <property type="entry name" value="PyrdxlP-dep_Trfase_small"/>
</dbReference>
<keyword evidence="4" id="KW-0808">Transferase</keyword>
<protein>
    <recommendedName>
        <fullName evidence="3">cysteine desulfurase</fullName>
        <ecNumber evidence="3">2.8.1.7</ecNumber>
    </recommendedName>
</protein>
<dbReference type="Gene3D" id="3.90.1150.10">
    <property type="entry name" value="Aspartate Aminotransferase, domain 1"/>
    <property type="match status" value="1"/>
</dbReference>
<evidence type="ECO:0000256" key="7">
    <source>
        <dbReference type="RuleBase" id="RU004504"/>
    </source>
</evidence>
<dbReference type="EMBL" id="FOTI01000003">
    <property type="protein sequence ID" value="SFL19726.1"/>
    <property type="molecule type" value="Genomic_DNA"/>
</dbReference>
<dbReference type="SUPFAM" id="SSF53383">
    <property type="entry name" value="PLP-dependent transferases"/>
    <property type="match status" value="1"/>
</dbReference>
<proteinExistence type="inferred from homology"/>
<evidence type="ECO:0000256" key="4">
    <source>
        <dbReference type="ARBA" id="ARBA00022679"/>
    </source>
</evidence>
<evidence type="ECO:0000259" key="8">
    <source>
        <dbReference type="Pfam" id="PF00266"/>
    </source>
</evidence>
<dbReference type="OrthoDB" id="9804366at2"/>
<comment type="cofactor">
    <cofactor evidence="1 7">
        <name>pyridoxal 5'-phosphate</name>
        <dbReference type="ChEBI" id="CHEBI:597326"/>
    </cofactor>
</comment>
<feature type="domain" description="Aminotransferase class V" evidence="8">
    <location>
        <begin position="2"/>
        <end position="370"/>
    </location>
</feature>
<dbReference type="CDD" id="cd06453">
    <property type="entry name" value="SufS_like"/>
    <property type="match status" value="1"/>
</dbReference>
<dbReference type="AlphaFoldDB" id="A0A1I4FSF1"/>
<evidence type="ECO:0000256" key="1">
    <source>
        <dbReference type="ARBA" id="ARBA00001933"/>
    </source>
</evidence>
<dbReference type="PANTHER" id="PTHR43586:SF4">
    <property type="entry name" value="ISOPENICILLIN N EPIMERASE"/>
    <property type="match status" value="1"/>
</dbReference>